<evidence type="ECO:0000256" key="9">
    <source>
        <dbReference type="ARBA" id="ARBA00023125"/>
    </source>
</evidence>
<dbReference type="SMART" id="SM00355">
    <property type="entry name" value="ZnF_C2H2"/>
    <property type="match status" value="7"/>
</dbReference>
<feature type="domain" description="C2H2-type" evidence="14">
    <location>
        <begin position="404"/>
        <end position="431"/>
    </location>
</feature>
<evidence type="ECO:0000256" key="5">
    <source>
        <dbReference type="ARBA" id="ARBA00022737"/>
    </source>
</evidence>
<feature type="domain" description="C2H2-type" evidence="14">
    <location>
        <begin position="516"/>
        <end position="543"/>
    </location>
</feature>
<dbReference type="PANTHER" id="PTHR23235:SF178">
    <property type="entry name" value="C2H2-TYPE DOMAIN-CONTAINING PROTEIN-RELATED"/>
    <property type="match status" value="1"/>
</dbReference>
<feature type="domain" description="C2H2-type" evidence="14">
    <location>
        <begin position="488"/>
        <end position="515"/>
    </location>
</feature>
<keyword evidence="7" id="KW-0862">Zinc</keyword>
<dbReference type="SMART" id="SM00431">
    <property type="entry name" value="SCAN"/>
    <property type="match status" value="1"/>
</dbReference>
<dbReference type="Pfam" id="PF01352">
    <property type="entry name" value="KRAB"/>
    <property type="match status" value="1"/>
</dbReference>
<dbReference type="Gene3D" id="1.10.4020.10">
    <property type="entry name" value="DNA breaking-rejoining enzymes"/>
    <property type="match status" value="1"/>
</dbReference>
<dbReference type="KEGG" id="pbi:103065217"/>
<dbReference type="InterPro" id="IPR013087">
    <property type="entry name" value="Znf_C2H2_type"/>
</dbReference>
<dbReference type="OrthoDB" id="6354171at2759"/>
<evidence type="ECO:0000256" key="4">
    <source>
        <dbReference type="ARBA" id="ARBA00022723"/>
    </source>
</evidence>
<evidence type="ECO:0000256" key="6">
    <source>
        <dbReference type="ARBA" id="ARBA00022771"/>
    </source>
</evidence>
<dbReference type="GO" id="GO:0005634">
    <property type="term" value="C:nucleus"/>
    <property type="evidence" value="ECO:0007669"/>
    <property type="project" value="UniProtKB-SubCell"/>
</dbReference>
<feature type="domain" description="C2H2-type" evidence="14">
    <location>
        <begin position="460"/>
        <end position="487"/>
    </location>
</feature>
<evidence type="ECO:0000259" key="16">
    <source>
        <dbReference type="PROSITE" id="PS50805"/>
    </source>
</evidence>
<reference evidence="18" key="1">
    <citation type="submission" date="2025-08" db="UniProtKB">
        <authorList>
            <consortium name="RefSeq"/>
        </authorList>
    </citation>
    <scope>IDENTIFICATION</scope>
    <source>
        <tissue evidence="18">Liver</tissue>
    </source>
</reference>
<feature type="region of interest" description="Disordered" evidence="13">
    <location>
        <begin position="234"/>
        <end position="272"/>
    </location>
</feature>
<keyword evidence="9" id="KW-0238">DNA-binding</keyword>
<dbReference type="FunFam" id="3.30.160.60:FF:001174">
    <property type="entry name" value="zinc finger protein 527 isoform X1"/>
    <property type="match status" value="1"/>
</dbReference>
<dbReference type="Pfam" id="PF00096">
    <property type="entry name" value="zf-C2H2"/>
    <property type="match status" value="6"/>
</dbReference>
<keyword evidence="4" id="KW-0479">Metal-binding</keyword>
<dbReference type="CDD" id="cd07936">
    <property type="entry name" value="SCAN"/>
    <property type="match status" value="1"/>
</dbReference>
<dbReference type="GO" id="GO:0000981">
    <property type="term" value="F:DNA-binding transcription factor activity, RNA polymerase II-specific"/>
    <property type="evidence" value="ECO:0007669"/>
    <property type="project" value="TreeGrafter"/>
</dbReference>
<dbReference type="FunFam" id="3.30.160.60:FF:000295">
    <property type="entry name" value="zinc finger protein 19"/>
    <property type="match status" value="1"/>
</dbReference>
<dbReference type="CDD" id="cd07765">
    <property type="entry name" value="KRAB_A-box"/>
    <property type="match status" value="1"/>
</dbReference>
<dbReference type="Gene3D" id="6.10.140.140">
    <property type="match status" value="1"/>
</dbReference>
<protein>
    <submittedName>
        <fullName evidence="18">Zinc finger protein 436-like</fullName>
    </submittedName>
</protein>
<dbReference type="OMA" id="SCERIKM"/>
<keyword evidence="10" id="KW-0804">Transcription</keyword>
<keyword evidence="17" id="KW-1185">Reference proteome</keyword>
<comment type="similarity">
    <text evidence="2">Belongs to the krueppel C2H2-type zinc-finger protein family.</text>
</comment>
<feature type="domain" description="C2H2-type" evidence="14">
    <location>
        <begin position="544"/>
        <end position="571"/>
    </location>
</feature>
<gene>
    <name evidence="18" type="primary">LOC103065217</name>
</gene>
<dbReference type="AlphaFoldDB" id="A0A9F2RE68"/>
<dbReference type="FunFam" id="1.10.4020.10:FF:000005">
    <property type="entry name" value="Uncharacterized protein"/>
    <property type="match status" value="1"/>
</dbReference>
<feature type="domain" description="C2H2-type" evidence="14">
    <location>
        <begin position="376"/>
        <end position="403"/>
    </location>
</feature>
<dbReference type="InterPro" id="IPR038269">
    <property type="entry name" value="SCAN_sf"/>
</dbReference>
<dbReference type="SUPFAM" id="SSF109640">
    <property type="entry name" value="KRAB domain (Kruppel-associated box)"/>
    <property type="match status" value="1"/>
</dbReference>
<feature type="compositionally biased region" description="Basic residues" evidence="13">
    <location>
        <begin position="263"/>
        <end position="272"/>
    </location>
</feature>
<dbReference type="GO" id="GO:0000978">
    <property type="term" value="F:RNA polymerase II cis-regulatory region sequence-specific DNA binding"/>
    <property type="evidence" value="ECO:0007669"/>
    <property type="project" value="TreeGrafter"/>
</dbReference>
<dbReference type="InterPro" id="IPR036051">
    <property type="entry name" value="KRAB_dom_sf"/>
</dbReference>
<evidence type="ECO:0000256" key="8">
    <source>
        <dbReference type="ARBA" id="ARBA00023015"/>
    </source>
</evidence>
<dbReference type="InterPro" id="IPR036236">
    <property type="entry name" value="Znf_C2H2_sf"/>
</dbReference>
<evidence type="ECO:0000256" key="10">
    <source>
        <dbReference type="ARBA" id="ARBA00023163"/>
    </source>
</evidence>
<feature type="domain" description="SCAN box" evidence="15">
    <location>
        <begin position="39"/>
        <end position="117"/>
    </location>
</feature>
<dbReference type="Proteomes" id="UP000695026">
    <property type="component" value="Unplaced"/>
</dbReference>
<dbReference type="FunFam" id="3.30.160.60:FF:002343">
    <property type="entry name" value="Zinc finger protein 33A"/>
    <property type="match status" value="4"/>
</dbReference>
<dbReference type="SMART" id="SM00349">
    <property type="entry name" value="KRAB"/>
    <property type="match status" value="1"/>
</dbReference>
<evidence type="ECO:0000256" key="3">
    <source>
        <dbReference type="ARBA" id="ARBA00022553"/>
    </source>
</evidence>
<evidence type="ECO:0000259" key="14">
    <source>
        <dbReference type="PROSITE" id="PS50157"/>
    </source>
</evidence>
<dbReference type="PROSITE" id="PS50805">
    <property type="entry name" value="KRAB"/>
    <property type="match status" value="1"/>
</dbReference>
<feature type="region of interest" description="Disordered" evidence="13">
    <location>
        <begin position="1"/>
        <end position="25"/>
    </location>
</feature>
<evidence type="ECO:0000259" key="15">
    <source>
        <dbReference type="PROSITE" id="PS50804"/>
    </source>
</evidence>
<accession>A0A9F2RE68</accession>
<keyword evidence="5" id="KW-0677">Repeat</keyword>
<dbReference type="PANTHER" id="PTHR23235">
    <property type="entry name" value="KRUEPPEL-LIKE TRANSCRIPTION FACTOR"/>
    <property type="match status" value="1"/>
</dbReference>
<name>A0A9F2RE68_PYTBI</name>
<organism evidence="17 18">
    <name type="scientific">Python bivittatus</name>
    <name type="common">Burmese python</name>
    <name type="synonym">Python molurus bivittatus</name>
    <dbReference type="NCBI Taxonomy" id="176946"/>
    <lineage>
        <taxon>Eukaryota</taxon>
        <taxon>Metazoa</taxon>
        <taxon>Chordata</taxon>
        <taxon>Craniata</taxon>
        <taxon>Vertebrata</taxon>
        <taxon>Euteleostomi</taxon>
        <taxon>Lepidosauria</taxon>
        <taxon>Squamata</taxon>
        <taxon>Bifurcata</taxon>
        <taxon>Unidentata</taxon>
        <taxon>Episquamata</taxon>
        <taxon>Toxicofera</taxon>
        <taxon>Serpentes</taxon>
        <taxon>Henophidia</taxon>
        <taxon>Pythonidae</taxon>
        <taxon>Python</taxon>
    </lineage>
</organism>
<feature type="domain" description="C2H2-type" evidence="14">
    <location>
        <begin position="432"/>
        <end position="459"/>
    </location>
</feature>
<proteinExistence type="inferred from homology"/>
<feature type="region of interest" description="Disordered" evidence="13">
    <location>
        <begin position="139"/>
        <end position="185"/>
    </location>
</feature>
<evidence type="ECO:0000313" key="18">
    <source>
        <dbReference type="RefSeq" id="XP_007444852.3"/>
    </source>
</evidence>
<dbReference type="PROSITE" id="PS50804">
    <property type="entry name" value="SCAN_BOX"/>
    <property type="match status" value="1"/>
</dbReference>
<keyword evidence="11" id="KW-0539">Nucleus</keyword>
<evidence type="ECO:0000256" key="12">
    <source>
        <dbReference type="PROSITE-ProRule" id="PRU00042"/>
    </source>
</evidence>
<dbReference type="RefSeq" id="XP_007444852.3">
    <property type="nucleotide sequence ID" value="XM_007444790.3"/>
</dbReference>
<dbReference type="InterPro" id="IPR001909">
    <property type="entry name" value="KRAB"/>
</dbReference>
<keyword evidence="6 12" id="KW-0863">Zinc-finger</keyword>
<evidence type="ECO:0000256" key="7">
    <source>
        <dbReference type="ARBA" id="ARBA00022833"/>
    </source>
</evidence>
<dbReference type="SUPFAM" id="SSF47353">
    <property type="entry name" value="Retrovirus capsid dimerization domain-like"/>
    <property type="match status" value="1"/>
</dbReference>
<dbReference type="PROSITE" id="PS50157">
    <property type="entry name" value="ZINC_FINGER_C2H2_2"/>
    <property type="match status" value="7"/>
</dbReference>
<dbReference type="Pfam" id="PF02023">
    <property type="entry name" value="SCAN"/>
    <property type="match status" value="1"/>
</dbReference>
<dbReference type="GeneID" id="103065217"/>
<evidence type="ECO:0000256" key="1">
    <source>
        <dbReference type="ARBA" id="ARBA00004123"/>
    </source>
</evidence>
<evidence type="ECO:0000256" key="13">
    <source>
        <dbReference type="SAM" id="MobiDB-lite"/>
    </source>
</evidence>
<dbReference type="GO" id="GO:0008270">
    <property type="term" value="F:zinc ion binding"/>
    <property type="evidence" value="ECO:0007669"/>
    <property type="project" value="UniProtKB-KW"/>
</dbReference>
<dbReference type="FunFam" id="3.30.160.60:FF:002063">
    <property type="entry name" value="RB associated KRAB zinc finger"/>
    <property type="match status" value="1"/>
</dbReference>
<evidence type="ECO:0000256" key="2">
    <source>
        <dbReference type="ARBA" id="ARBA00006991"/>
    </source>
</evidence>
<comment type="subcellular location">
    <subcellularLocation>
        <location evidence="1">Nucleus</location>
    </subcellularLocation>
</comment>
<keyword evidence="3" id="KW-0597">Phosphoprotein</keyword>
<sequence>MDTQYPAGKGPGKERCMETQTGTGQKTLEEKTISSEVQRRLFRSVHYQEARPPRGICNHLHHLCHEWLQPERHTKAEMLDLVILEQFLALLPPEMASWVHECGAETSSQAVALAEGFLLSQAEEQKEQIKLWAPEVVTEHPEAGRNPANPSQQQLFRGISQDDPSQDASRGLSPFSGGPERAAETPAQDFLSFEELAVYFSKEEWSQLDPNQKALHGEVMLEISRNVAFLTVNGQHNENDREPCQTISQKEGKEKIQMEQKSPGKKQSKSGGKKSLIFQCAQVQGFLAQQDHKGKGRKNVNIFKDKFDSSKDYRTHIKGEEYLYQEDEPSYTLTLSSCERIKMGEKPYRGLEYGKPFSRGTSLTGHKRIRMGKKPYQCMECGKSFHENKSLTIHKRTHTGEKPYKCVECGKHFRENKCLTIHKRIHTGEKPYKCIDCGKNFRDNRSLTIHKRTHTGEKPYQCMECGSNFRRSSHLSSHKSIHTGEKPYKCVECGKSFRENRCLTIHKRIHTGEKPYKCMECGKSFRGNGSLTSHKRIHTGEKPFECIECGKNFHWKSQLISHSRIHSVRDTEEKEN</sequence>
<dbReference type="SUPFAM" id="SSF57667">
    <property type="entry name" value="beta-beta-alpha zinc fingers"/>
    <property type="match status" value="5"/>
</dbReference>
<evidence type="ECO:0000313" key="17">
    <source>
        <dbReference type="Proteomes" id="UP000695026"/>
    </source>
</evidence>
<evidence type="ECO:0000256" key="11">
    <source>
        <dbReference type="ARBA" id="ARBA00023242"/>
    </source>
</evidence>
<keyword evidence="8" id="KW-0805">Transcription regulation</keyword>
<feature type="domain" description="KRAB" evidence="16">
    <location>
        <begin position="191"/>
        <end position="268"/>
    </location>
</feature>
<dbReference type="PROSITE" id="PS00028">
    <property type="entry name" value="ZINC_FINGER_C2H2_1"/>
    <property type="match status" value="7"/>
</dbReference>
<dbReference type="InterPro" id="IPR003309">
    <property type="entry name" value="SCAN_dom"/>
</dbReference>
<dbReference type="Gene3D" id="3.30.160.60">
    <property type="entry name" value="Classic Zinc Finger"/>
    <property type="match status" value="8"/>
</dbReference>